<comment type="caution">
    <text evidence="1">The sequence shown here is derived from an EMBL/GenBank/DDBJ whole genome shotgun (WGS) entry which is preliminary data.</text>
</comment>
<gene>
    <name evidence="1" type="ORF">O0S09_04125</name>
</gene>
<evidence type="ECO:0008006" key="3">
    <source>
        <dbReference type="Google" id="ProtNLM"/>
    </source>
</evidence>
<dbReference type="EMBL" id="JAPTGC010000004">
    <property type="protein sequence ID" value="MCZ0862442.1"/>
    <property type="molecule type" value="Genomic_DNA"/>
</dbReference>
<name>A0ABT4IL35_9EURY</name>
<organism evidence="1 2">
    <name type="scientific">Methanocorpusculum vombati</name>
    <dbReference type="NCBI Taxonomy" id="3002864"/>
    <lineage>
        <taxon>Archaea</taxon>
        <taxon>Methanobacteriati</taxon>
        <taxon>Methanobacteriota</taxon>
        <taxon>Stenosarchaea group</taxon>
        <taxon>Methanomicrobia</taxon>
        <taxon>Methanomicrobiales</taxon>
        <taxon>Methanocorpusculaceae</taxon>
        <taxon>Methanocorpusculum</taxon>
    </lineage>
</organism>
<protein>
    <recommendedName>
        <fullName evidence="3">Lipocalin-like domain-containing protein</fullName>
    </recommendedName>
</protein>
<keyword evidence="2" id="KW-1185">Reference proteome</keyword>
<dbReference type="PROSITE" id="PS51257">
    <property type="entry name" value="PROKAR_LIPOPROTEIN"/>
    <property type="match status" value="1"/>
</dbReference>
<evidence type="ECO:0000313" key="1">
    <source>
        <dbReference type="EMBL" id="MCZ0862442.1"/>
    </source>
</evidence>
<evidence type="ECO:0000313" key="2">
    <source>
        <dbReference type="Proteomes" id="UP001141336"/>
    </source>
</evidence>
<sequence>MKYGVVTVLVLVLAVGILSAGCVGVDSPVTESLVGDPVLGEWIGNKQITQIDSRTGDILEISENYTVRVSADGSGTLTYHSMKRGRSSVGQYEGDVSHSFWGDVTVSKQDNVYTIGGSSEGTYVMTLSADGPAVLETPCGSKLLLHKSSSALSPTPV</sequence>
<proteinExistence type="predicted"/>
<dbReference type="RefSeq" id="WP_268922688.1">
    <property type="nucleotide sequence ID" value="NZ_JAPTGC010000004.1"/>
</dbReference>
<accession>A0ABT4IL35</accession>
<dbReference type="Proteomes" id="UP001141336">
    <property type="component" value="Unassembled WGS sequence"/>
</dbReference>
<reference evidence="1" key="1">
    <citation type="submission" date="2022-12" db="EMBL/GenBank/DDBJ databases">
        <title>Isolation and characterisation of novel Methanocorpusculum spp. from native Australian herbivores indicates the genus is ancestrally host-associated.</title>
        <authorList>
            <person name="Volmer J.G."/>
            <person name="Soo R.M."/>
            <person name="Evans P.N."/>
            <person name="Hoedt E.C."/>
            <person name="Astorga Alsina A.L."/>
            <person name="Woodcroft B.J."/>
            <person name="Tyson G.W."/>
            <person name="Hugenholtz P."/>
            <person name="Morrison M."/>
        </authorList>
    </citation>
    <scope>NUCLEOTIDE SEQUENCE</scope>
    <source>
        <strain evidence="1">CW153</strain>
    </source>
</reference>